<organism evidence="8 9">
    <name type="scientific">Paenibacillus terrae</name>
    <dbReference type="NCBI Taxonomy" id="159743"/>
    <lineage>
        <taxon>Bacteria</taxon>
        <taxon>Bacillati</taxon>
        <taxon>Bacillota</taxon>
        <taxon>Bacilli</taxon>
        <taxon>Bacillales</taxon>
        <taxon>Paenibacillaceae</taxon>
        <taxon>Paenibacillus</taxon>
    </lineage>
</organism>
<dbReference type="InterPro" id="IPR018087">
    <property type="entry name" value="Glyco_hydro_5_CS"/>
</dbReference>
<dbReference type="Proteomes" id="UP000308114">
    <property type="component" value="Unassembled WGS sequence"/>
</dbReference>
<dbReference type="PROSITE" id="PS00659">
    <property type="entry name" value="GLYCOSYL_HYDROL_F5"/>
    <property type="match status" value="1"/>
</dbReference>
<evidence type="ECO:0000256" key="5">
    <source>
        <dbReference type="RuleBase" id="RU361153"/>
    </source>
</evidence>
<keyword evidence="2" id="KW-0136">Cellulose degradation</keyword>
<protein>
    <submittedName>
        <fullName evidence="8">Endoglucanase</fullName>
    </submittedName>
</protein>
<proteinExistence type="inferred from homology"/>
<dbReference type="RefSeq" id="WP_137060186.1">
    <property type="nucleotide sequence ID" value="NZ_PNXQ01000001.1"/>
</dbReference>
<evidence type="ECO:0000259" key="7">
    <source>
        <dbReference type="Pfam" id="PF00150"/>
    </source>
</evidence>
<keyword evidence="4" id="KW-0624">Polysaccharide degradation</keyword>
<keyword evidence="3 5" id="KW-0326">Glycosidase</keyword>
<evidence type="ECO:0000313" key="9">
    <source>
        <dbReference type="Proteomes" id="UP000308114"/>
    </source>
</evidence>
<comment type="similarity">
    <text evidence="5">Belongs to the glycosyl hydrolase 5 (cellulase A) family.</text>
</comment>
<evidence type="ECO:0000313" key="8">
    <source>
        <dbReference type="EMBL" id="TKH46851.1"/>
    </source>
</evidence>
<feature type="compositionally biased region" description="Acidic residues" evidence="6">
    <location>
        <begin position="430"/>
        <end position="443"/>
    </location>
</feature>
<keyword evidence="4" id="KW-0119">Carbohydrate metabolism</keyword>
<dbReference type="GO" id="GO:0030245">
    <property type="term" value="P:cellulose catabolic process"/>
    <property type="evidence" value="ECO:0007669"/>
    <property type="project" value="UniProtKB-KW"/>
</dbReference>
<comment type="caution">
    <text evidence="8">The sequence shown here is derived from an EMBL/GenBank/DDBJ whole genome shotgun (WGS) entry which is preliminary data.</text>
</comment>
<evidence type="ECO:0000256" key="6">
    <source>
        <dbReference type="SAM" id="MobiDB-lite"/>
    </source>
</evidence>
<dbReference type="InterPro" id="IPR001547">
    <property type="entry name" value="Glyco_hydro_5"/>
</dbReference>
<dbReference type="SUPFAM" id="SSF51445">
    <property type="entry name" value="(Trans)glycosidases"/>
    <property type="match status" value="1"/>
</dbReference>
<keyword evidence="1 5" id="KW-0378">Hydrolase</keyword>
<dbReference type="Gene3D" id="3.20.20.80">
    <property type="entry name" value="Glycosidases"/>
    <property type="match status" value="1"/>
</dbReference>
<dbReference type="GO" id="GO:0004553">
    <property type="term" value="F:hydrolase activity, hydrolyzing O-glycosyl compounds"/>
    <property type="evidence" value="ECO:0007669"/>
    <property type="project" value="InterPro"/>
</dbReference>
<feature type="compositionally biased region" description="Low complexity" evidence="6">
    <location>
        <begin position="444"/>
        <end position="456"/>
    </location>
</feature>
<dbReference type="InterPro" id="IPR017853">
    <property type="entry name" value="GH"/>
</dbReference>
<evidence type="ECO:0000256" key="3">
    <source>
        <dbReference type="ARBA" id="ARBA00023295"/>
    </source>
</evidence>
<reference evidence="8 9" key="1">
    <citation type="submission" date="2018-01" db="EMBL/GenBank/DDBJ databases">
        <title>Bacillales members from the olive rhizosphere are effective biological control agents against Verticillium dahliae.</title>
        <authorList>
            <person name="Gomez-Lama C."/>
            <person name="Legarda G."/>
            <person name="Ruano-Rosa D."/>
            <person name="Pizarro-Tobias P."/>
            <person name="Valverde-Corredor A."/>
            <person name="Niqui J.L."/>
            <person name="Trivino J.C."/>
            <person name="Roca A."/>
            <person name="Mercado-Blanco J."/>
        </authorList>
    </citation>
    <scope>NUCLEOTIDE SEQUENCE [LARGE SCALE GENOMIC DNA]</scope>
    <source>
        <strain evidence="8 9">PIC167</strain>
    </source>
</reference>
<feature type="domain" description="Glycoside hydrolase family 5" evidence="7">
    <location>
        <begin position="109"/>
        <end position="327"/>
    </location>
</feature>
<feature type="region of interest" description="Disordered" evidence="6">
    <location>
        <begin position="414"/>
        <end position="456"/>
    </location>
</feature>
<dbReference type="AlphaFoldDB" id="A0A4V5SRJ2"/>
<gene>
    <name evidence="8" type="ORF">C1I60_01525</name>
</gene>
<evidence type="ECO:0000256" key="4">
    <source>
        <dbReference type="ARBA" id="ARBA00023326"/>
    </source>
</evidence>
<evidence type="ECO:0000256" key="1">
    <source>
        <dbReference type="ARBA" id="ARBA00022801"/>
    </source>
</evidence>
<sequence>MKKLGMVCKIVLILAFLLPVTPVFQQRIDAWTGMPMGKLHVKGNQLVNNSGQPVVLSGWHQPSGAYWTYQNSNYYLKLNGNNRHAATLAYLKDITDTFTDTRPKYGSSHGWNMNQIRLFIDREDMGDVAAGSYNFAGLQAATQNVIIPYINYAKTKGIYVTIGLDFTLAKDEATTQSNLDKFNQIWGYLASQSAIKSADNVMFELINEPIKSYANGHWGGYAGENDFLDHWNDLRRFQNSIISTIRSKGADNVIWAAGLGYNQFYSLTAKHPLTDPLNNYGYAVHWYPGYGAYDNKDILQSQWNSNIKAAAQAYPINMTEFTWFKTQPGDSEYWNLFNGSNDGFGKNTKSIFTAAGNVSMTAHMNGFLLEPGTRSSFADPTAGLKWDGNASRQAMARFLFDWYYERAQAYPRATLQNSESATADAPTDTSIDETTDIPTDETTDAPTEAPTNALSE</sequence>
<dbReference type="Pfam" id="PF00150">
    <property type="entry name" value="Cellulase"/>
    <property type="match status" value="1"/>
</dbReference>
<evidence type="ECO:0000256" key="2">
    <source>
        <dbReference type="ARBA" id="ARBA00023001"/>
    </source>
</evidence>
<name>A0A4V5SRJ2_9BACL</name>
<accession>A0A4V5SRJ2</accession>
<dbReference type="EMBL" id="PNXQ01000001">
    <property type="protein sequence ID" value="TKH46851.1"/>
    <property type="molecule type" value="Genomic_DNA"/>
</dbReference>